<dbReference type="EMBL" id="MAEL01000054">
    <property type="protein sequence ID" value="KAF1301903.1"/>
    <property type="molecule type" value="Genomic_DNA"/>
</dbReference>
<organism evidence="4 5">
    <name type="scientific">Candidatus Enterococcus willemsii</name>
    <dbReference type="NCBI Taxonomy" id="1857215"/>
    <lineage>
        <taxon>Bacteria</taxon>
        <taxon>Bacillati</taxon>
        <taxon>Bacillota</taxon>
        <taxon>Bacilli</taxon>
        <taxon>Lactobacillales</taxon>
        <taxon>Enterococcaceae</taxon>
        <taxon>Enterococcus</taxon>
    </lineage>
</organism>
<dbReference type="Gene3D" id="1.10.357.10">
    <property type="entry name" value="Tetracycline Repressor, domain 2"/>
    <property type="match status" value="1"/>
</dbReference>
<dbReference type="InterPro" id="IPR009057">
    <property type="entry name" value="Homeodomain-like_sf"/>
</dbReference>
<proteinExistence type="predicted"/>
<keyword evidence="5" id="KW-1185">Reference proteome</keyword>
<name>A0ABQ6YWP4_9ENTE</name>
<dbReference type="Pfam" id="PF00440">
    <property type="entry name" value="TetR_N"/>
    <property type="match status" value="1"/>
</dbReference>
<dbReference type="InterPro" id="IPR050624">
    <property type="entry name" value="HTH-type_Tx_Regulator"/>
</dbReference>
<dbReference type="Pfam" id="PF14278">
    <property type="entry name" value="TetR_C_8"/>
    <property type="match status" value="1"/>
</dbReference>
<dbReference type="PROSITE" id="PS50977">
    <property type="entry name" value="HTH_TETR_2"/>
    <property type="match status" value="1"/>
</dbReference>
<dbReference type="PANTHER" id="PTHR43479:SF7">
    <property type="entry name" value="TETR-FAMILY TRANSCRIPTIONAL REGULATOR"/>
    <property type="match status" value="1"/>
</dbReference>
<feature type="domain" description="HTH tetR-type" evidence="3">
    <location>
        <begin position="5"/>
        <end position="65"/>
    </location>
</feature>
<dbReference type="PANTHER" id="PTHR43479">
    <property type="entry name" value="ACREF/ENVCD OPERON REPRESSOR-RELATED"/>
    <property type="match status" value="1"/>
</dbReference>
<dbReference type="Proteomes" id="UP000782705">
    <property type="component" value="Unassembled WGS sequence"/>
</dbReference>
<dbReference type="InterPro" id="IPR039532">
    <property type="entry name" value="TetR_C_Firmicutes"/>
</dbReference>
<evidence type="ECO:0000313" key="5">
    <source>
        <dbReference type="Proteomes" id="UP000782705"/>
    </source>
</evidence>
<dbReference type="InterPro" id="IPR001647">
    <property type="entry name" value="HTH_TetR"/>
</dbReference>
<protein>
    <submittedName>
        <fullName evidence="4">TetR family transcriptional regulator</fullName>
    </submittedName>
</protein>
<gene>
    <name evidence="4" type="ORF">BAU17_00605</name>
</gene>
<evidence type="ECO:0000256" key="1">
    <source>
        <dbReference type="ARBA" id="ARBA00023125"/>
    </source>
</evidence>
<dbReference type="SUPFAM" id="SSF46689">
    <property type="entry name" value="Homeodomain-like"/>
    <property type="match status" value="1"/>
</dbReference>
<dbReference type="PRINTS" id="PR00455">
    <property type="entry name" value="HTHTETR"/>
</dbReference>
<evidence type="ECO:0000259" key="3">
    <source>
        <dbReference type="PROSITE" id="PS50977"/>
    </source>
</evidence>
<accession>A0ABQ6YWP4</accession>
<sequence length="189" mass="22524">MAEGKKTKAAIASAYIQLCEEKEYAKISVQDIALKASINRQTFYYHFQDKNELLRWVYFNDSLKFLASKEVKLDNWEEQALKMLKRMQEKQVFYQNTMIGNRTILINEFFTVVQSIFRQLFRQVDEEKVLSKQDIDFYSRFFSFGCSGILEAWICGNFQESALEIATQLFRLAQDIEVFSYRIYQRKEE</sequence>
<evidence type="ECO:0000313" key="4">
    <source>
        <dbReference type="EMBL" id="KAF1301903.1"/>
    </source>
</evidence>
<comment type="caution">
    <text evidence="4">The sequence shown here is derived from an EMBL/GenBank/DDBJ whole genome shotgun (WGS) entry which is preliminary data.</text>
</comment>
<evidence type="ECO:0000256" key="2">
    <source>
        <dbReference type="PROSITE-ProRule" id="PRU00335"/>
    </source>
</evidence>
<reference evidence="4 5" key="1">
    <citation type="submission" date="2016-06" db="EMBL/GenBank/DDBJ databases">
        <title>Four novel species of enterococci isolated from chicken manure.</title>
        <authorList>
            <person name="Van Tyne D."/>
        </authorList>
    </citation>
    <scope>NUCLEOTIDE SEQUENCE [LARGE SCALE GENOMIC DNA]</scope>
    <source>
        <strain evidence="4 5">CU12B</strain>
    </source>
</reference>
<keyword evidence="1 2" id="KW-0238">DNA-binding</keyword>
<dbReference type="RefSeq" id="WP_161902883.1">
    <property type="nucleotide sequence ID" value="NZ_MAEL01000054.1"/>
</dbReference>
<feature type="DNA-binding region" description="H-T-H motif" evidence="2">
    <location>
        <begin position="28"/>
        <end position="47"/>
    </location>
</feature>